<gene>
    <name evidence="3 4" type="primary">LOC113056114</name>
</gene>
<feature type="compositionally biased region" description="Polar residues" evidence="1">
    <location>
        <begin position="223"/>
        <end position="236"/>
    </location>
</feature>
<feature type="region of interest" description="Disordered" evidence="1">
    <location>
        <begin position="15"/>
        <end position="40"/>
    </location>
</feature>
<evidence type="ECO:0000313" key="3">
    <source>
        <dbReference type="RefSeq" id="XP_026078398.1"/>
    </source>
</evidence>
<dbReference type="GeneID" id="113056114"/>
<feature type="compositionally biased region" description="Basic and acidic residues" evidence="1">
    <location>
        <begin position="178"/>
        <end position="200"/>
    </location>
</feature>
<dbReference type="KEGG" id="caua:113056114"/>
<feature type="region of interest" description="Disordered" evidence="1">
    <location>
        <begin position="157"/>
        <end position="200"/>
    </location>
</feature>
<evidence type="ECO:0000256" key="1">
    <source>
        <dbReference type="SAM" id="MobiDB-lite"/>
    </source>
</evidence>
<dbReference type="GO" id="GO:0032587">
    <property type="term" value="C:ruffle membrane"/>
    <property type="evidence" value="ECO:0007669"/>
    <property type="project" value="TreeGrafter"/>
</dbReference>
<feature type="compositionally biased region" description="Basic and acidic residues" evidence="1">
    <location>
        <begin position="1402"/>
        <end position="1413"/>
    </location>
</feature>
<evidence type="ECO:0000313" key="4">
    <source>
        <dbReference type="RefSeq" id="XP_026078399.1"/>
    </source>
</evidence>
<keyword evidence="2" id="KW-1185">Reference proteome</keyword>
<feature type="region of interest" description="Disordered" evidence="1">
    <location>
        <begin position="1197"/>
        <end position="1254"/>
    </location>
</feature>
<organism evidence="2 3">
    <name type="scientific">Carassius auratus</name>
    <name type="common">Goldfish</name>
    <dbReference type="NCBI Taxonomy" id="7957"/>
    <lineage>
        <taxon>Eukaryota</taxon>
        <taxon>Metazoa</taxon>
        <taxon>Chordata</taxon>
        <taxon>Craniata</taxon>
        <taxon>Vertebrata</taxon>
        <taxon>Euteleostomi</taxon>
        <taxon>Actinopterygii</taxon>
        <taxon>Neopterygii</taxon>
        <taxon>Teleostei</taxon>
        <taxon>Ostariophysi</taxon>
        <taxon>Cypriniformes</taxon>
        <taxon>Cyprinidae</taxon>
        <taxon>Cyprininae</taxon>
        <taxon>Carassius</taxon>
    </lineage>
</organism>
<dbReference type="Pfam" id="PF15351">
    <property type="entry name" value="JCAD"/>
    <property type="match status" value="2"/>
</dbReference>
<feature type="compositionally biased region" description="Polar residues" evidence="1">
    <location>
        <begin position="713"/>
        <end position="728"/>
    </location>
</feature>
<dbReference type="PANTHER" id="PTHR34757">
    <property type="entry name" value="JUNCTIONAL PROTEIN ASSOCIATED WITH CORONARY ARTERY DISEASE"/>
    <property type="match status" value="1"/>
</dbReference>
<protein>
    <submittedName>
        <fullName evidence="3 4">Junctional protein associated with coronary artery disease-like</fullName>
    </submittedName>
</protein>
<feature type="compositionally biased region" description="Basic and acidic residues" evidence="1">
    <location>
        <begin position="1370"/>
        <end position="1390"/>
    </location>
</feature>
<feature type="region of interest" description="Disordered" evidence="1">
    <location>
        <begin position="759"/>
        <end position="809"/>
    </location>
</feature>
<proteinExistence type="predicted"/>
<dbReference type="RefSeq" id="XP_026078398.1">
    <property type="nucleotide sequence ID" value="XM_026222613.1"/>
</dbReference>
<feature type="region of interest" description="Disordered" evidence="1">
    <location>
        <begin position="212"/>
        <end position="262"/>
    </location>
</feature>
<dbReference type="GO" id="GO:0005912">
    <property type="term" value="C:adherens junction"/>
    <property type="evidence" value="ECO:0007669"/>
    <property type="project" value="TreeGrafter"/>
</dbReference>
<dbReference type="PANTHER" id="PTHR34757:SF2">
    <property type="entry name" value="JUNCTIONAL CADHERIN 5-ASSOCIATED A"/>
    <property type="match status" value="1"/>
</dbReference>
<feature type="region of interest" description="Disordered" evidence="1">
    <location>
        <begin position="283"/>
        <end position="340"/>
    </location>
</feature>
<evidence type="ECO:0000313" key="2">
    <source>
        <dbReference type="Proteomes" id="UP000515129"/>
    </source>
</evidence>
<dbReference type="Proteomes" id="UP000515129">
    <property type="component" value="Chromosome 37"/>
</dbReference>
<reference evidence="3 4" key="1">
    <citation type="submission" date="2025-04" db="UniProtKB">
        <authorList>
            <consortium name="RefSeq"/>
        </authorList>
    </citation>
    <scope>IDENTIFICATION</scope>
    <source>
        <strain evidence="3 4">Wakin</strain>
        <tissue evidence="3 4">Muscle</tissue>
    </source>
</reference>
<dbReference type="GeneTree" id="ENSGT00940000166891"/>
<feature type="compositionally biased region" description="Low complexity" evidence="1">
    <location>
        <begin position="19"/>
        <end position="33"/>
    </location>
</feature>
<feature type="compositionally biased region" description="Basic and acidic residues" evidence="1">
    <location>
        <begin position="1202"/>
        <end position="1228"/>
    </location>
</feature>
<feature type="compositionally biased region" description="Basic and acidic residues" evidence="1">
    <location>
        <begin position="1448"/>
        <end position="1458"/>
    </location>
</feature>
<dbReference type="RefSeq" id="XP_026078399.1">
    <property type="nucleotide sequence ID" value="XM_026222614.1"/>
</dbReference>
<sequence>MYSVEDLLISHGYKVPQRNSNNVPVSHSSSPHPATYEKCLPKRSDSRCEIAEKRKGHIGVNGYEGDHVYSSGGIRQAPAGGFPGDAENRVRKQRTQDMDNGNLGDGRLPEDSLTTDSGFFETHRGIHSQPRSEQDVSYWRRRGQDFSVLLDYADCRDPRGSGRGVPNKQQRPESALSTEEHNRERLRRAESARAREREMALHQWRTAAERKYQSLGTEEWHPVTSTSRQPSENEVAQEQRRPRTAEGAVPHRTKNKSQSLPRMALQSESLQYVSIPTAGQESYGSYKLNGHHARDPHGRHLNDGENRQRWTDRSGAQSAPLTKPRSSRPLRPPSYEVHQQMRGSAEILTGELAPRPRDRTPLPFSRQEYIVQELAGPGVDPPGYIPPPTYRRQPVVNRGHRTYPVSMGNHQYRCDSYIQGSAMTEVQEWFIRQTGMAWPDHYRDGKRSMPCRRQAYPGYSEERMSNVQYIPFNDPRVRQVSGAEIDGNSLTDADKIRNIRNEIPIDVLSEKSNDGAFPLTEKPFDRTEPSQSNISDSINEDSIQKEVLKETESSATLPDQNCNRHPATQGNIVALQMTMQQNSNQGLIETVTQVKTFEAKTVSENKKSSKKKLKETMFCLVSVPISIQANKSVSDPNNNEKVTNSTENTVVQHDDQNLLKTSRKETQILSGSSPSIKKSPLRKEIVDTRSLNTIKDNELFYAESWPGDHYKNQETQTGSPEVSRNTHPLANDHSSPHAITSNVGETNCSANYGYPMIGQKDLNPSRNSAFSRTRNVSSSNIRSPTLPQSASNPSSPDRQPLLRKTNETADSQEVFGQFLLKPVNRRKWDAIGELESFNKEIQDHTGKHPSADQNIEQLDEALNSILELSDTNREVIYTRQETTPLHLKKDTHQQSHIVQVTEMQMKSNNLNVLCDSGNRGHPEYKGIISSLSNAKVNLDSQMQEIPVTKMNNYANFEIMQTGNADSAIHRQDIPVPKECLLKDVGLTVYTAIPDTVTSGSPTCLSPESPMLTSPSDNSEMCETLQITSSDSSGDLSRHSPEFAECTQSLNDNNAFNSKAFNKKEARRGNTDVTRSGRSSRIGVIKSLHCRFKASYEDDDDSFYSDYLSWSNEKTLADEHLETLLSQEKANSMQTEDLSKLYQVQCAKGIPENESIEQRAARILGIAVPVEALVVDQVDDKPVERNLKTTVAAELAIQTKEMSSNEEKRNVSRECEEVPDRSMESHGDMSEAVLGGDPESGEDLPSAEKNSQRVSSVLELPEFPPSNLCLSLPLTEDEKLTLSVGGGDRKETVNADIIEVPQNHLQAFCPSPMSPSFTNDQPSMEYTIHAKEESSQSLVRTITRITLAKETDFEEKGGKLKESVIEDEMLVEEHQYSENAVKENKSGKEDEKLEEENQYSENAVKENKSGKEDEKLEEENQYSENAVKENKSGKEDEKLEEENQYSENAVKENKSVKEDETLEEENQYSENAVRENKDMSSYMQEEDEQKAQEEVSAEEVILGRSRQPPKSTARPIPQPRSGMVTKREITLPQGFNMDNTMAAVEDDDRLFISDVYDPSRVERV</sequence>
<feature type="compositionally biased region" description="Basic and acidic residues" evidence="1">
    <location>
        <begin position="1425"/>
        <end position="1436"/>
    </location>
</feature>
<feature type="region of interest" description="Disordered" evidence="1">
    <location>
        <begin position="1370"/>
        <end position="1531"/>
    </location>
</feature>
<feature type="compositionally biased region" description="Basic and acidic residues" evidence="1">
    <location>
        <begin position="292"/>
        <end position="312"/>
    </location>
</feature>
<dbReference type="OrthoDB" id="8669630at2759"/>
<name>A0A6P6L1H4_CARAU</name>
<dbReference type="InterPro" id="IPR028221">
    <property type="entry name" value="JCAD"/>
</dbReference>
<feature type="compositionally biased region" description="Polar residues" evidence="1">
    <location>
        <begin position="762"/>
        <end position="797"/>
    </location>
</feature>
<accession>A0A6P6L1H4</accession>
<feature type="region of interest" description="Disordered" evidence="1">
    <location>
        <begin position="706"/>
        <end position="743"/>
    </location>
</feature>
<dbReference type="GO" id="GO:1903589">
    <property type="term" value="P:positive regulation of blood vessel endothelial cell proliferation involved in sprouting angiogenesis"/>
    <property type="evidence" value="ECO:0007669"/>
    <property type="project" value="TreeGrafter"/>
</dbReference>